<name>E8N354_ANATU</name>
<dbReference type="InterPro" id="IPR019554">
    <property type="entry name" value="Soluble_ligand-bd"/>
</dbReference>
<dbReference type="Gene3D" id="3.40.50.11540">
    <property type="entry name" value="NADH-ubiquinone oxidoreductase 51kDa subunit"/>
    <property type="match status" value="1"/>
</dbReference>
<dbReference type="SUPFAM" id="SSF140490">
    <property type="entry name" value="Nqo1C-terminal domain-like"/>
    <property type="match status" value="1"/>
</dbReference>
<dbReference type="FunFam" id="3.40.50.11540:FF:000001">
    <property type="entry name" value="NADH dehydrogenase [ubiquinone] flavoprotein 1, mitochondrial"/>
    <property type="match status" value="1"/>
</dbReference>
<dbReference type="Gene3D" id="6.10.250.1450">
    <property type="match status" value="1"/>
</dbReference>
<dbReference type="eggNOG" id="COG1894">
    <property type="taxonomic scope" value="Bacteria"/>
</dbReference>
<dbReference type="Gene3D" id="1.20.1440.230">
    <property type="entry name" value="NADH-ubiquinone oxidoreductase 51kDa subunit, iron-sulphur binding domain"/>
    <property type="match status" value="1"/>
</dbReference>
<dbReference type="NCBIfam" id="TIGR01959">
    <property type="entry name" value="nuoF_fam"/>
    <property type="match status" value="1"/>
</dbReference>
<dbReference type="FunFam" id="1.20.1440.230:FF:000001">
    <property type="entry name" value="Mitochondrial NADH dehydrogenase flavoprotein 1"/>
    <property type="match status" value="1"/>
</dbReference>
<dbReference type="PANTHER" id="PTHR43578">
    <property type="entry name" value="NADH-QUINONE OXIDOREDUCTASE SUBUNIT F"/>
    <property type="match status" value="1"/>
</dbReference>
<protein>
    <recommendedName>
        <fullName evidence="12">NADH-quinone oxidoreductase subunit F</fullName>
        <ecNumber evidence="12">7.1.1.-</ecNumber>
    </recommendedName>
</protein>
<dbReference type="GO" id="GO:0008137">
    <property type="term" value="F:NADH dehydrogenase (ubiquinone) activity"/>
    <property type="evidence" value="ECO:0007669"/>
    <property type="project" value="InterPro"/>
</dbReference>
<comment type="cofactor">
    <cofactor evidence="1 12">
        <name>FMN</name>
        <dbReference type="ChEBI" id="CHEBI:58210"/>
    </cofactor>
</comment>
<comment type="function">
    <text evidence="12">NDH-1 shuttles electrons from NADH, via FMN and iron-sulfur (Fe-S) centers, to quinones in the respiratory chain.</text>
</comment>
<evidence type="ECO:0000256" key="1">
    <source>
        <dbReference type="ARBA" id="ARBA00001917"/>
    </source>
</evidence>
<evidence type="ECO:0000256" key="11">
    <source>
        <dbReference type="ARBA" id="ARBA00023027"/>
    </source>
</evidence>
<evidence type="ECO:0000256" key="5">
    <source>
        <dbReference type="ARBA" id="ARBA00022630"/>
    </source>
</evidence>
<evidence type="ECO:0000256" key="9">
    <source>
        <dbReference type="ARBA" id="ARBA00023004"/>
    </source>
</evidence>
<keyword evidence="10 12" id="KW-0411">Iron-sulfur</keyword>
<feature type="domain" description="NADH-ubiquinone oxidoreductase 51kDa subunit iron-sulphur binding" evidence="13">
    <location>
        <begin position="329"/>
        <end position="374"/>
    </location>
</feature>
<dbReference type="InterPro" id="IPR019575">
    <property type="entry name" value="Nuop51_4Fe4S-bd"/>
</dbReference>
<comment type="cofactor">
    <cofactor evidence="2 12">
        <name>[4Fe-4S] cluster</name>
        <dbReference type="ChEBI" id="CHEBI:49883"/>
    </cofactor>
</comment>
<keyword evidence="7 12" id="KW-0479">Metal-binding</keyword>
<dbReference type="GO" id="GO:0048038">
    <property type="term" value="F:quinone binding"/>
    <property type="evidence" value="ECO:0007669"/>
    <property type="project" value="UniProtKB-KW"/>
</dbReference>
<dbReference type="SUPFAM" id="SSF142984">
    <property type="entry name" value="Nqo1 middle domain-like"/>
    <property type="match status" value="1"/>
</dbReference>
<dbReference type="GO" id="GO:0016491">
    <property type="term" value="F:oxidoreductase activity"/>
    <property type="evidence" value="ECO:0007669"/>
    <property type="project" value="UniProtKB-KW"/>
</dbReference>
<evidence type="ECO:0000256" key="2">
    <source>
        <dbReference type="ARBA" id="ARBA00001966"/>
    </source>
</evidence>
<dbReference type="SUPFAM" id="SSF142019">
    <property type="entry name" value="Nqo1 FMN-binding domain-like"/>
    <property type="match status" value="1"/>
</dbReference>
<evidence type="ECO:0000256" key="3">
    <source>
        <dbReference type="ARBA" id="ARBA00007523"/>
    </source>
</evidence>
<proteinExistence type="inferred from homology"/>
<dbReference type="InterPro" id="IPR011537">
    <property type="entry name" value="NADH-UbQ_OxRdtase_suF"/>
</dbReference>
<dbReference type="GO" id="GO:0051287">
    <property type="term" value="F:NAD binding"/>
    <property type="evidence" value="ECO:0007669"/>
    <property type="project" value="UniProtKB-UniRule"/>
</dbReference>
<gene>
    <name evidence="14" type="primary">nuoF</name>
    <name evidence="14" type="ordered locus">ANT_08340</name>
</gene>
<keyword evidence="6 12" id="KW-0288">FMN</keyword>
<dbReference type="EMBL" id="AP012029">
    <property type="protein sequence ID" value="BAJ62868.1"/>
    <property type="molecule type" value="Genomic_DNA"/>
</dbReference>
<evidence type="ECO:0000256" key="12">
    <source>
        <dbReference type="RuleBase" id="RU364066"/>
    </source>
</evidence>
<accession>E8N354</accession>
<dbReference type="GO" id="GO:0051539">
    <property type="term" value="F:4 iron, 4 sulfur cluster binding"/>
    <property type="evidence" value="ECO:0007669"/>
    <property type="project" value="UniProtKB-UniRule"/>
</dbReference>
<dbReference type="InParanoid" id="E8N354"/>
<evidence type="ECO:0000256" key="6">
    <source>
        <dbReference type="ARBA" id="ARBA00022643"/>
    </source>
</evidence>
<keyword evidence="9 12" id="KW-0408">Iron</keyword>
<dbReference type="InterPro" id="IPR011538">
    <property type="entry name" value="Nuo51_FMN-bd"/>
</dbReference>
<dbReference type="InterPro" id="IPR037207">
    <property type="entry name" value="Nuop51_4Fe4S-bd_sf"/>
</dbReference>
<keyword evidence="8" id="KW-1278">Translocase</keyword>
<sequence length="426" mass="46793">MSQYVLLRHREIPHLDQLDVYLKHGGFEAAKKVITQMQPADVVNEVKTSGLRGRGGAGFPTGVKWSFLPNNIWPHYVVCNADESEPGTFKDREILESNPFQLLEGLMIASYAVQANRAYIYLRGEFWQIARKLDEKIAELEKAGLLGDHLFGTNYSLRIYTHLGAGAYICGEETALLESLEGKIGQPRLRPPFPAVYGLYGKPTVINNVETLTNLPPILEKGAQWYRSFGTEKSPGVKIFSLSGNVNRPGNYELPLGTTFRELIYTHGGGIPEGRKVKAILPAGASSAIIAVNDDAILDTPMDYESVAAIGSQLGSASVIVADETVNMAWLVSKTVNFFKHESCGKCTPCREGTFWMNRITQRMMAGRAVESDVDLLANVANQIAGKCLCALGEFSVMAVQTGIRQFRTDFLEQVKQQTAPVAQGD</sequence>
<dbReference type="Proteomes" id="UP000008922">
    <property type="component" value="Chromosome"/>
</dbReference>
<evidence type="ECO:0000256" key="8">
    <source>
        <dbReference type="ARBA" id="ARBA00022967"/>
    </source>
</evidence>
<dbReference type="NCBIfam" id="NF010120">
    <property type="entry name" value="PRK13596.1"/>
    <property type="match status" value="1"/>
</dbReference>
<dbReference type="AlphaFoldDB" id="E8N354"/>
<dbReference type="HOGENOM" id="CLU_014881_0_1_0"/>
<keyword evidence="4 12" id="KW-0004">4Fe-4S</keyword>
<dbReference type="EC" id="7.1.1.-" evidence="12"/>
<keyword evidence="15" id="KW-1185">Reference proteome</keyword>
<evidence type="ECO:0000313" key="15">
    <source>
        <dbReference type="Proteomes" id="UP000008922"/>
    </source>
</evidence>
<dbReference type="InterPro" id="IPR001949">
    <property type="entry name" value="NADH-UbQ_OxRdtase_51kDa_CS"/>
</dbReference>
<dbReference type="SMART" id="SM00928">
    <property type="entry name" value="NADH_4Fe-4S"/>
    <property type="match status" value="1"/>
</dbReference>
<keyword evidence="5 12" id="KW-0285">Flavoprotein</keyword>
<evidence type="ECO:0000259" key="13">
    <source>
        <dbReference type="SMART" id="SM00928"/>
    </source>
</evidence>
<evidence type="ECO:0000256" key="4">
    <source>
        <dbReference type="ARBA" id="ARBA00022485"/>
    </source>
</evidence>
<evidence type="ECO:0000256" key="7">
    <source>
        <dbReference type="ARBA" id="ARBA00022723"/>
    </source>
</evidence>
<keyword evidence="14" id="KW-0560">Oxidoreductase</keyword>
<evidence type="ECO:0000313" key="14">
    <source>
        <dbReference type="EMBL" id="BAJ62868.1"/>
    </source>
</evidence>
<evidence type="ECO:0000256" key="10">
    <source>
        <dbReference type="ARBA" id="ARBA00023014"/>
    </source>
</evidence>
<dbReference type="InterPro" id="IPR037225">
    <property type="entry name" value="Nuo51_FMN-bd_sf"/>
</dbReference>
<dbReference type="Pfam" id="PF10531">
    <property type="entry name" value="SLBB"/>
    <property type="match status" value="1"/>
</dbReference>
<dbReference type="PANTHER" id="PTHR43578:SF3">
    <property type="entry name" value="NADH-QUINONE OXIDOREDUCTASE SUBUNIT F"/>
    <property type="match status" value="1"/>
</dbReference>
<dbReference type="KEGG" id="atm:ANT_08340"/>
<dbReference type="Gene3D" id="3.10.20.600">
    <property type="match status" value="1"/>
</dbReference>
<dbReference type="RefSeq" id="WP_013559260.1">
    <property type="nucleotide sequence ID" value="NC_014960.1"/>
</dbReference>
<dbReference type="Pfam" id="PF01512">
    <property type="entry name" value="Complex1_51K"/>
    <property type="match status" value="1"/>
</dbReference>
<comment type="catalytic activity">
    <reaction evidence="12">
        <text>a quinone + NADH + 5 H(+)(in) = a quinol + NAD(+) + 4 H(+)(out)</text>
        <dbReference type="Rhea" id="RHEA:57888"/>
        <dbReference type="ChEBI" id="CHEBI:15378"/>
        <dbReference type="ChEBI" id="CHEBI:24646"/>
        <dbReference type="ChEBI" id="CHEBI:57540"/>
        <dbReference type="ChEBI" id="CHEBI:57945"/>
        <dbReference type="ChEBI" id="CHEBI:132124"/>
    </reaction>
</comment>
<dbReference type="PROSITE" id="PS00645">
    <property type="entry name" value="COMPLEX1_51K_2"/>
    <property type="match status" value="1"/>
</dbReference>
<keyword evidence="11 12" id="KW-0520">NAD</keyword>
<dbReference type="Pfam" id="PF10589">
    <property type="entry name" value="NADH_4Fe-4S"/>
    <property type="match status" value="1"/>
</dbReference>
<organism evidence="14 15">
    <name type="scientific">Anaerolinea thermophila (strain DSM 14523 / JCM 11388 / NBRC 100420 / UNI-1)</name>
    <dbReference type="NCBI Taxonomy" id="926569"/>
    <lineage>
        <taxon>Bacteria</taxon>
        <taxon>Bacillati</taxon>
        <taxon>Chloroflexota</taxon>
        <taxon>Anaerolineae</taxon>
        <taxon>Anaerolineales</taxon>
        <taxon>Anaerolineaceae</taxon>
        <taxon>Anaerolinea</taxon>
    </lineage>
</organism>
<reference evidence="14 15" key="1">
    <citation type="submission" date="2010-12" db="EMBL/GenBank/DDBJ databases">
        <title>Whole genome sequence of Anaerolinea thermophila UNI-1.</title>
        <authorList>
            <person name="Narita-Yamada S."/>
            <person name="Kishi E."/>
            <person name="Watanabe Y."/>
            <person name="Takasaki K."/>
            <person name="Ankai A."/>
            <person name="Oguchi A."/>
            <person name="Fukui S."/>
            <person name="Takahashi M."/>
            <person name="Yashiro I."/>
            <person name="Hosoyama A."/>
            <person name="Sekiguchi Y."/>
            <person name="Hanada S."/>
            <person name="Fujita N."/>
        </authorList>
    </citation>
    <scope>NUCLEOTIDE SEQUENCE [LARGE SCALE GENOMIC DNA]</scope>
    <source>
        <strain evidence="15">DSM 14523 / JCM 11388 / NBRC 100420 / UNI-1</strain>
    </source>
</reference>
<dbReference type="GO" id="GO:0046872">
    <property type="term" value="F:metal ion binding"/>
    <property type="evidence" value="ECO:0007669"/>
    <property type="project" value="UniProtKB-KW"/>
</dbReference>
<keyword evidence="12" id="KW-0874">Quinone</keyword>
<dbReference type="STRING" id="926569.ANT_08340"/>
<dbReference type="PROSITE" id="PS00644">
    <property type="entry name" value="COMPLEX1_51K_1"/>
    <property type="match status" value="1"/>
</dbReference>
<dbReference type="GO" id="GO:0010181">
    <property type="term" value="F:FMN binding"/>
    <property type="evidence" value="ECO:0007669"/>
    <property type="project" value="InterPro"/>
</dbReference>
<comment type="similarity">
    <text evidence="3 12">Belongs to the complex I 51 kDa subunit family.</text>
</comment>